<keyword evidence="4" id="KW-1185">Reference proteome</keyword>
<feature type="transmembrane region" description="Helical" evidence="2">
    <location>
        <begin position="368"/>
        <end position="392"/>
    </location>
</feature>
<name>A0A812XFF9_SYMPI</name>
<keyword evidence="2" id="KW-1133">Transmembrane helix</keyword>
<keyword evidence="2" id="KW-0812">Transmembrane</keyword>
<sequence length="419" mass="47298">MADPDLWKRTVAHSALQHLAANAHKKIAHLQQLTSDLEVERDLVAADLQVMALEELMTHSPSPERDVPLCEERRAVNGRKRAALPAAPPLGPMPDGTFRSTVDSWNRKRDRKWVENRLGIPEEGDGSTTFVNELDTSVVIAVGYRRVLYGDHGPYLEFTKHQIKWESFPVVKPDKPSHAYYDERFTEDQHVKAYEQRKTVRDKPNPPPGPWSASHNRFDTGYADYQPGYVYVSAAIPQMNKLVRTLSHTTRASSVYRLESGPTSRNGQWISGVLPLVKSKLVTAIGFFFSPDESTGGCQGPDYHFGDKERQWRSAWKGECAFLYRNEPEDKKVLHWRSPRSDEYDACYRLACKEFCRTHWCMSKTVAAAVWSFSVFLVLTSLCCCAIVGYKLGSQLSSPDRRELGGNANNVCSSASSRV</sequence>
<keyword evidence="2" id="KW-0472">Membrane</keyword>
<evidence type="ECO:0000313" key="3">
    <source>
        <dbReference type="EMBL" id="CAE7721289.1"/>
    </source>
</evidence>
<evidence type="ECO:0000313" key="4">
    <source>
        <dbReference type="Proteomes" id="UP000649617"/>
    </source>
</evidence>
<reference evidence="3" key="1">
    <citation type="submission" date="2021-02" db="EMBL/GenBank/DDBJ databases">
        <authorList>
            <person name="Dougan E. K."/>
            <person name="Rhodes N."/>
            <person name="Thang M."/>
            <person name="Chan C."/>
        </authorList>
    </citation>
    <scope>NUCLEOTIDE SEQUENCE</scope>
</reference>
<comment type="caution">
    <text evidence="3">The sequence shown here is derived from an EMBL/GenBank/DDBJ whole genome shotgun (WGS) entry which is preliminary data.</text>
</comment>
<evidence type="ECO:0000256" key="1">
    <source>
        <dbReference type="SAM" id="MobiDB-lite"/>
    </source>
</evidence>
<evidence type="ECO:0000256" key="2">
    <source>
        <dbReference type="SAM" id="Phobius"/>
    </source>
</evidence>
<dbReference type="EMBL" id="CAJNIZ010045480">
    <property type="protein sequence ID" value="CAE7721289.1"/>
    <property type="molecule type" value="Genomic_DNA"/>
</dbReference>
<organism evidence="3 4">
    <name type="scientific">Symbiodinium pilosum</name>
    <name type="common">Dinoflagellate</name>
    <dbReference type="NCBI Taxonomy" id="2952"/>
    <lineage>
        <taxon>Eukaryota</taxon>
        <taxon>Sar</taxon>
        <taxon>Alveolata</taxon>
        <taxon>Dinophyceae</taxon>
        <taxon>Suessiales</taxon>
        <taxon>Symbiodiniaceae</taxon>
        <taxon>Symbiodinium</taxon>
    </lineage>
</organism>
<accession>A0A812XFF9</accession>
<dbReference type="OrthoDB" id="412066at2759"/>
<protein>
    <submittedName>
        <fullName evidence="3">Uncharacterized protein</fullName>
    </submittedName>
</protein>
<gene>
    <name evidence="3" type="ORF">SPIL2461_LOCUS20563</name>
</gene>
<dbReference type="Proteomes" id="UP000649617">
    <property type="component" value="Unassembled WGS sequence"/>
</dbReference>
<proteinExistence type="predicted"/>
<dbReference type="AlphaFoldDB" id="A0A812XFF9"/>
<feature type="region of interest" description="Disordered" evidence="1">
    <location>
        <begin position="196"/>
        <end position="215"/>
    </location>
</feature>